<sequence length="210" mass="23998">MTLIAFDLDGTLTDTLESIVTALNKTLLHFNLPQHSLDEARKMIGFGAEILIQKAVQSDSKEFLDTVLEHYMKNLLKEQLNAYVFKGIRQLFDQLNFKGYKIAITSNRQKQNLKIFVHNMNLNVDCIIGVSEEIKPKPDKCMIDQLRKLYPGYRIILVGDTEIDYKTATNAEIDSIIVSYGFRTVEELNYHGVTNPVGSVKELTQLLLNW</sequence>
<name>A0AA86RF79_9EUKA</name>
<dbReference type="EMBL" id="CATOUU010001169">
    <property type="protein sequence ID" value="CAI9975352.1"/>
    <property type="molecule type" value="Genomic_DNA"/>
</dbReference>
<dbReference type="GO" id="GO:0005829">
    <property type="term" value="C:cytosol"/>
    <property type="evidence" value="ECO:0007669"/>
    <property type="project" value="TreeGrafter"/>
</dbReference>
<dbReference type="InterPro" id="IPR036412">
    <property type="entry name" value="HAD-like_sf"/>
</dbReference>
<dbReference type="PANTHER" id="PTHR43434:SF1">
    <property type="entry name" value="PHOSPHOGLYCOLATE PHOSPHATASE"/>
    <property type="match status" value="1"/>
</dbReference>
<reference evidence="1" key="1">
    <citation type="submission" date="2023-06" db="EMBL/GenBank/DDBJ databases">
        <authorList>
            <person name="Kurt Z."/>
        </authorList>
    </citation>
    <scope>NUCLEOTIDE SEQUENCE</scope>
</reference>
<dbReference type="InterPro" id="IPR023214">
    <property type="entry name" value="HAD_sf"/>
</dbReference>
<dbReference type="InterPro" id="IPR006439">
    <property type="entry name" value="HAD-SF_hydro_IA"/>
</dbReference>
<dbReference type="GO" id="GO:0008967">
    <property type="term" value="F:phosphoglycolate phosphatase activity"/>
    <property type="evidence" value="ECO:0007669"/>
    <property type="project" value="TreeGrafter"/>
</dbReference>
<dbReference type="Gene3D" id="1.10.150.240">
    <property type="entry name" value="Putative phosphatase, domain 2"/>
    <property type="match status" value="1"/>
</dbReference>
<organism evidence="1">
    <name type="scientific">Hexamita inflata</name>
    <dbReference type="NCBI Taxonomy" id="28002"/>
    <lineage>
        <taxon>Eukaryota</taxon>
        <taxon>Metamonada</taxon>
        <taxon>Diplomonadida</taxon>
        <taxon>Hexamitidae</taxon>
        <taxon>Hexamitinae</taxon>
        <taxon>Hexamita</taxon>
    </lineage>
</organism>
<gene>
    <name evidence="1" type="ORF">HINF_LOCUS62997</name>
    <name evidence="2" type="ORF">HINF_LOCUS9379</name>
</gene>
<keyword evidence="3" id="KW-1185">Reference proteome</keyword>
<dbReference type="GO" id="GO:0006281">
    <property type="term" value="P:DNA repair"/>
    <property type="evidence" value="ECO:0007669"/>
    <property type="project" value="TreeGrafter"/>
</dbReference>
<comment type="caution">
    <text evidence="1">The sequence shown here is derived from an EMBL/GenBank/DDBJ whole genome shotgun (WGS) entry which is preliminary data.</text>
</comment>
<dbReference type="InterPro" id="IPR041492">
    <property type="entry name" value="HAD_2"/>
</dbReference>
<dbReference type="Gene3D" id="3.40.50.1000">
    <property type="entry name" value="HAD superfamily/HAD-like"/>
    <property type="match status" value="1"/>
</dbReference>
<reference evidence="2 3" key="2">
    <citation type="submission" date="2024-07" db="EMBL/GenBank/DDBJ databases">
        <authorList>
            <person name="Akdeniz Z."/>
        </authorList>
    </citation>
    <scope>NUCLEOTIDE SEQUENCE [LARGE SCALE GENOMIC DNA]</scope>
</reference>
<dbReference type="SFLD" id="SFLDS00003">
    <property type="entry name" value="Haloacid_Dehalogenase"/>
    <property type="match status" value="1"/>
</dbReference>
<dbReference type="SFLD" id="SFLDG01129">
    <property type="entry name" value="C1.5:_HAD__Beta-PGM__Phosphata"/>
    <property type="match status" value="1"/>
</dbReference>
<dbReference type="Proteomes" id="UP001642409">
    <property type="component" value="Unassembled WGS sequence"/>
</dbReference>
<dbReference type="PANTHER" id="PTHR43434">
    <property type="entry name" value="PHOSPHOGLYCOLATE PHOSPHATASE"/>
    <property type="match status" value="1"/>
</dbReference>
<proteinExistence type="predicted"/>
<evidence type="ECO:0000313" key="2">
    <source>
        <dbReference type="EMBL" id="CAL5986382.1"/>
    </source>
</evidence>
<dbReference type="InterPro" id="IPR023198">
    <property type="entry name" value="PGP-like_dom2"/>
</dbReference>
<dbReference type="AlphaFoldDB" id="A0AA86RF79"/>
<accession>A0AA86RF79</accession>
<dbReference type="SUPFAM" id="SSF56784">
    <property type="entry name" value="HAD-like"/>
    <property type="match status" value="1"/>
</dbReference>
<protein>
    <submittedName>
        <fullName evidence="1">Phosphoglycolate phosphatase</fullName>
    </submittedName>
    <submittedName>
        <fullName evidence="2">Phosphoglycolate_phosphatase</fullName>
    </submittedName>
</protein>
<dbReference type="EMBL" id="CAXDID020000020">
    <property type="protein sequence ID" value="CAL5986382.1"/>
    <property type="molecule type" value="Genomic_DNA"/>
</dbReference>
<dbReference type="InterPro" id="IPR050155">
    <property type="entry name" value="HAD-like_hydrolase_sf"/>
</dbReference>
<dbReference type="NCBIfam" id="TIGR01549">
    <property type="entry name" value="HAD-SF-IA-v1"/>
    <property type="match status" value="1"/>
</dbReference>
<dbReference type="Pfam" id="PF13419">
    <property type="entry name" value="HAD_2"/>
    <property type="match status" value="1"/>
</dbReference>
<evidence type="ECO:0000313" key="3">
    <source>
        <dbReference type="Proteomes" id="UP001642409"/>
    </source>
</evidence>
<evidence type="ECO:0000313" key="1">
    <source>
        <dbReference type="EMBL" id="CAI9975352.1"/>
    </source>
</evidence>